<dbReference type="EMBL" id="ML978124">
    <property type="protein sequence ID" value="KAF2100597.1"/>
    <property type="molecule type" value="Genomic_DNA"/>
</dbReference>
<dbReference type="AlphaFoldDB" id="A0A9P4IJ67"/>
<comment type="similarity">
    <text evidence="1">Belongs to the metallo-beta-lactamase superfamily.</text>
</comment>
<dbReference type="InterPro" id="IPR001279">
    <property type="entry name" value="Metallo-B-lactamas"/>
</dbReference>
<dbReference type="Gene3D" id="3.60.15.10">
    <property type="entry name" value="Ribonuclease Z/Hydroxyacylglutathione hydrolase-like"/>
    <property type="match status" value="1"/>
</dbReference>
<dbReference type="Proteomes" id="UP000799772">
    <property type="component" value="Unassembled WGS sequence"/>
</dbReference>
<dbReference type="GO" id="GO:0046872">
    <property type="term" value="F:metal ion binding"/>
    <property type="evidence" value="ECO:0007669"/>
    <property type="project" value="UniProtKB-KW"/>
</dbReference>
<evidence type="ECO:0000256" key="1">
    <source>
        <dbReference type="ARBA" id="ARBA00007749"/>
    </source>
</evidence>
<keyword evidence="2" id="KW-0479">Metal-binding</keyword>
<dbReference type="OrthoDB" id="10250730at2759"/>
<dbReference type="PANTHER" id="PTHR42978:SF5">
    <property type="entry name" value="METALLO-BETA-LACTAMASE DOMAIN-CONTAINING PROTEIN"/>
    <property type="match status" value="1"/>
</dbReference>
<dbReference type="SMART" id="SM00849">
    <property type="entry name" value="Lactamase_B"/>
    <property type="match status" value="1"/>
</dbReference>
<evidence type="ECO:0000313" key="7">
    <source>
        <dbReference type="Proteomes" id="UP000799772"/>
    </source>
</evidence>
<reference evidence="6" key="1">
    <citation type="journal article" date="2020" name="Stud. Mycol.">
        <title>101 Dothideomycetes genomes: a test case for predicting lifestyles and emergence of pathogens.</title>
        <authorList>
            <person name="Haridas S."/>
            <person name="Albert R."/>
            <person name="Binder M."/>
            <person name="Bloem J."/>
            <person name="Labutti K."/>
            <person name="Salamov A."/>
            <person name="Andreopoulos B."/>
            <person name="Baker S."/>
            <person name="Barry K."/>
            <person name="Bills G."/>
            <person name="Bluhm B."/>
            <person name="Cannon C."/>
            <person name="Castanera R."/>
            <person name="Culley D."/>
            <person name="Daum C."/>
            <person name="Ezra D."/>
            <person name="Gonzalez J."/>
            <person name="Henrissat B."/>
            <person name="Kuo A."/>
            <person name="Liang C."/>
            <person name="Lipzen A."/>
            <person name="Lutzoni F."/>
            <person name="Magnuson J."/>
            <person name="Mondo S."/>
            <person name="Nolan M."/>
            <person name="Ohm R."/>
            <person name="Pangilinan J."/>
            <person name="Park H.-J."/>
            <person name="Ramirez L."/>
            <person name="Alfaro M."/>
            <person name="Sun H."/>
            <person name="Tritt A."/>
            <person name="Yoshinaga Y."/>
            <person name="Zwiers L.-H."/>
            <person name="Turgeon B."/>
            <person name="Goodwin S."/>
            <person name="Spatafora J."/>
            <person name="Crous P."/>
            <person name="Grigoriev I."/>
        </authorList>
    </citation>
    <scope>NUCLEOTIDE SEQUENCE</scope>
    <source>
        <strain evidence="6">CBS 133067</strain>
    </source>
</reference>
<comment type="caution">
    <text evidence="6">The sequence shown here is derived from an EMBL/GenBank/DDBJ whole genome shotgun (WGS) entry which is preliminary data.</text>
</comment>
<gene>
    <name evidence="6" type="ORF">NA57DRAFT_65067</name>
</gene>
<dbReference type="CDD" id="cd07730">
    <property type="entry name" value="metallo-hydrolase-like_MBL-fold"/>
    <property type="match status" value="1"/>
</dbReference>
<dbReference type="InterPro" id="IPR051013">
    <property type="entry name" value="MBL_superfamily_lactonases"/>
</dbReference>
<keyword evidence="3" id="KW-0378">Hydrolase</keyword>
<evidence type="ECO:0000256" key="4">
    <source>
        <dbReference type="ARBA" id="ARBA00022833"/>
    </source>
</evidence>
<keyword evidence="4" id="KW-0862">Zinc</keyword>
<feature type="domain" description="Metallo-beta-lactamase" evidence="5">
    <location>
        <begin position="52"/>
        <end position="280"/>
    </location>
</feature>
<proteinExistence type="inferred from homology"/>
<dbReference type="GO" id="GO:0016787">
    <property type="term" value="F:hydrolase activity"/>
    <property type="evidence" value="ECO:0007669"/>
    <property type="project" value="UniProtKB-KW"/>
</dbReference>
<evidence type="ECO:0000259" key="5">
    <source>
        <dbReference type="SMART" id="SM00849"/>
    </source>
</evidence>
<keyword evidence="7" id="KW-1185">Reference proteome</keyword>
<name>A0A9P4IJ67_9PEZI</name>
<dbReference type="PANTHER" id="PTHR42978">
    <property type="entry name" value="QUORUM-QUENCHING LACTONASE YTNP-RELATED-RELATED"/>
    <property type="match status" value="1"/>
</dbReference>
<dbReference type="Pfam" id="PF00753">
    <property type="entry name" value="Lactamase_B"/>
    <property type="match status" value="1"/>
</dbReference>
<evidence type="ECO:0000256" key="3">
    <source>
        <dbReference type="ARBA" id="ARBA00022801"/>
    </source>
</evidence>
<dbReference type="InterPro" id="IPR036866">
    <property type="entry name" value="RibonucZ/Hydroxyglut_hydro"/>
</dbReference>
<evidence type="ECO:0000313" key="6">
    <source>
        <dbReference type="EMBL" id="KAF2100597.1"/>
    </source>
</evidence>
<organism evidence="6 7">
    <name type="scientific">Rhizodiscina lignyota</name>
    <dbReference type="NCBI Taxonomy" id="1504668"/>
    <lineage>
        <taxon>Eukaryota</taxon>
        <taxon>Fungi</taxon>
        <taxon>Dikarya</taxon>
        <taxon>Ascomycota</taxon>
        <taxon>Pezizomycotina</taxon>
        <taxon>Dothideomycetes</taxon>
        <taxon>Pleosporomycetidae</taxon>
        <taxon>Aulographales</taxon>
        <taxon>Rhizodiscinaceae</taxon>
        <taxon>Rhizodiscina</taxon>
    </lineage>
</organism>
<sequence>MVVTLKSLAAQIPESESCVQICIIDTTTRIEGFPHSLILDPDIPGWETPPISVYALLIEHASGRKLLYDLGLRKDWENLPPRISGMLHQLSVTVEKDVPEILKEDGLEPGDIEAIIPSHWHFEHMGDPSLYPSSTAMLVGPGFKKEMMPGYPCNPDGNLLESDFAGREVRELDFSNALDIAQFKAIDYFGDGSFYLLDTPGHAVGHLGALARTSTEPSTFILMIGDCVHHPGQLRPSSKRPLPDSIVPNPLNPTSSMPCLGALFQAVHPKQSRTEPFFHISDPPKIPMANYDIPDAKATIAKIMENDAFDEIFVVMAHDASLRGIVEFFPKTANEWRKQGWGRKARWAFLKEFRNIVD</sequence>
<dbReference type="SUPFAM" id="SSF56281">
    <property type="entry name" value="Metallo-hydrolase/oxidoreductase"/>
    <property type="match status" value="1"/>
</dbReference>
<protein>
    <submittedName>
        <fullName evidence="6">N-acyl homoserine lactonase AttM</fullName>
    </submittedName>
</protein>
<accession>A0A9P4IJ67</accession>
<evidence type="ECO:0000256" key="2">
    <source>
        <dbReference type="ARBA" id="ARBA00022723"/>
    </source>
</evidence>